<organism evidence="1">
    <name type="scientific">Streptomyces tabacisoli</name>
    <dbReference type="NCBI Taxonomy" id="3156398"/>
    <lineage>
        <taxon>Bacteria</taxon>
        <taxon>Bacillati</taxon>
        <taxon>Actinomycetota</taxon>
        <taxon>Actinomycetes</taxon>
        <taxon>Kitasatosporales</taxon>
        <taxon>Streptomycetaceae</taxon>
        <taxon>Streptomyces</taxon>
    </lineage>
</organism>
<reference evidence="1" key="1">
    <citation type="submission" date="2024-06" db="EMBL/GenBank/DDBJ databases">
        <title>Streptomyces sp. strain HUAS MG91 genome sequences.</title>
        <authorList>
            <person name="Mo P."/>
        </authorList>
    </citation>
    <scope>NUCLEOTIDE SEQUENCE</scope>
    <source>
        <strain evidence="1">HUAS MG91</strain>
    </source>
</reference>
<accession>A0AAU8J3J2</accession>
<dbReference type="KEGG" id="stac:ABII15_36025"/>
<dbReference type="EMBL" id="CP159534">
    <property type="protein sequence ID" value="XCJ75048.1"/>
    <property type="molecule type" value="Genomic_DNA"/>
</dbReference>
<sequence>MHCLDCHAQGTVATAVGVCHDCGAAVCEEHARVTDRSVRRGPVVGAPQEAVARTVRCTKCATAATAA</sequence>
<gene>
    <name evidence="1" type="ORF">ABII15_36025</name>
</gene>
<dbReference type="InterPro" id="IPR017211">
    <property type="entry name" value="UCP037465_Znf"/>
</dbReference>
<protein>
    <submittedName>
        <fullName evidence="1">DUF2180 family protein</fullName>
    </submittedName>
</protein>
<dbReference type="Pfam" id="PF09947">
    <property type="entry name" value="DUF2180"/>
    <property type="match status" value="1"/>
</dbReference>
<evidence type="ECO:0000313" key="1">
    <source>
        <dbReference type="EMBL" id="XCJ75048.1"/>
    </source>
</evidence>
<dbReference type="RefSeq" id="WP_353946484.1">
    <property type="nucleotide sequence ID" value="NZ_CP159534.1"/>
</dbReference>
<proteinExistence type="predicted"/>
<name>A0AAU8J3J2_9ACTN</name>
<dbReference type="AlphaFoldDB" id="A0AAU8J3J2"/>